<name>A0A5L8RWQ7_CAMUP</name>
<gene>
    <name evidence="1" type="ORF">FSE91_08230</name>
</gene>
<reference evidence="1" key="1">
    <citation type="submission" date="2019-08" db="EMBL/GenBank/DDBJ databases">
        <authorList>
            <consortium name="GenomeTrakr network: Whole genome sequencing for foodborne pathogen traceback"/>
        </authorList>
    </citation>
    <scope>NUCLEOTIDE SEQUENCE</scope>
    <source>
        <strain evidence="1">TTU_623</strain>
    </source>
</reference>
<evidence type="ECO:0008006" key="2">
    <source>
        <dbReference type="Google" id="ProtNLM"/>
    </source>
</evidence>
<dbReference type="AlphaFoldDB" id="A0A5L8RWQ7"/>
<accession>A0A5L8RWQ7</accession>
<protein>
    <recommendedName>
        <fullName evidence="2">Conjugal transfer protein TrbM</fullName>
    </recommendedName>
</protein>
<dbReference type="InterPro" id="IPR009989">
    <property type="entry name" value="TrbM"/>
</dbReference>
<comment type="caution">
    <text evidence="1">The sequence shown here is derived from an EMBL/GenBank/DDBJ whole genome shotgun (WGS) entry which is preliminary data.</text>
</comment>
<dbReference type="EMBL" id="AAJCUB010000049">
    <property type="protein sequence ID" value="ECK6930783.1"/>
    <property type="molecule type" value="Genomic_DNA"/>
</dbReference>
<proteinExistence type="predicted"/>
<dbReference type="Pfam" id="PF07424">
    <property type="entry name" value="TrbM"/>
    <property type="match status" value="1"/>
</dbReference>
<organism evidence="1">
    <name type="scientific">Campylobacter upsaliensis</name>
    <dbReference type="NCBI Taxonomy" id="28080"/>
    <lineage>
        <taxon>Bacteria</taxon>
        <taxon>Pseudomonadati</taxon>
        <taxon>Campylobacterota</taxon>
        <taxon>Epsilonproteobacteria</taxon>
        <taxon>Campylobacterales</taxon>
        <taxon>Campylobacteraceae</taxon>
        <taxon>Campylobacter</taxon>
    </lineage>
</organism>
<sequence>MMKKILVSSLIVISAISSMKANGEILGGDAGLACEAILCLSSPAKPSECSRSLARYFGISLSKPHKTAQARANFLNQCPASSMTPEMKQQVASLSKLTGYCTEDELNANIEKKKIGTSTNDYGFTQYLYAYRVSPKMTENCRILTNLNYSDYAFKYTCNQQFYNEVDWRNGYTKEEISKGAFDSLEENLRLEEEKRIEISFLEWKKLPPSERTTQSFDNGDKTFYKYYKLEPIYFKKHFIKKDCWVDAKK</sequence>
<evidence type="ECO:0000313" key="1">
    <source>
        <dbReference type="EMBL" id="ECK6930783.1"/>
    </source>
</evidence>